<dbReference type="SUPFAM" id="SSF53335">
    <property type="entry name" value="S-adenosyl-L-methionine-dependent methyltransferases"/>
    <property type="match status" value="1"/>
</dbReference>
<name>A0A2M7G2F9_9BACT</name>
<dbReference type="EMBL" id="PFFQ01000041">
    <property type="protein sequence ID" value="PIW15976.1"/>
    <property type="molecule type" value="Genomic_DNA"/>
</dbReference>
<protein>
    <recommendedName>
        <fullName evidence="3">Methyltransferase</fullName>
    </recommendedName>
</protein>
<dbReference type="InterPro" id="IPR029063">
    <property type="entry name" value="SAM-dependent_MTases_sf"/>
</dbReference>
<dbReference type="AlphaFoldDB" id="A0A2M7G2F9"/>
<gene>
    <name evidence="1" type="ORF">COW36_14765</name>
</gene>
<organism evidence="1 2">
    <name type="scientific">bacterium (Candidatus Blackallbacteria) CG17_big_fil_post_rev_8_21_14_2_50_48_46</name>
    <dbReference type="NCBI Taxonomy" id="2014261"/>
    <lineage>
        <taxon>Bacteria</taxon>
        <taxon>Candidatus Blackallbacteria</taxon>
    </lineage>
</organism>
<dbReference type="Proteomes" id="UP000231019">
    <property type="component" value="Unassembled WGS sequence"/>
</dbReference>
<proteinExistence type="predicted"/>
<evidence type="ECO:0000313" key="1">
    <source>
        <dbReference type="EMBL" id="PIW15976.1"/>
    </source>
</evidence>
<reference evidence="1 2" key="1">
    <citation type="submission" date="2017-09" db="EMBL/GenBank/DDBJ databases">
        <title>Depth-based differentiation of microbial function through sediment-hosted aquifers and enrichment of novel symbionts in the deep terrestrial subsurface.</title>
        <authorList>
            <person name="Probst A.J."/>
            <person name="Ladd B."/>
            <person name="Jarett J.K."/>
            <person name="Geller-Mcgrath D.E."/>
            <person name="Sieber C.M."/>
            <person name="Emerson J.B."/>
            <person name="Anantharaman K."/>
            <person name="Thomas B.C."/>
            <person name="Malmstrom R."/>
            <person name="Stieglmeier M."/>
            <person name="Klingl A."/>
            <person name="Woyke T."/>
            <person name="Ryan C.M."/>
            <person name="Banfield J.F."/>
        </authorList>
    </citation>
    <scope>NUCLEOTIDE SEQUENCE [LARGE SCALE GENOMIC DNA]</scope>
    <source>
        <strain evidence="1">CG17_big_fil_post_rev_8_21_14_2_50_48_46</strain>
    </source>
</reference>
<accession>A0A2M7G2F9</accession>
<evidence type="ECO:0000313" key="2">
    <source>
        <dbReference type="Proteomes" id="UP000231019"/>
    </source>
</evidence>
<sequence>MRIALIEAPTHGLTTFRWEDVYFPETPFPICDYLINEQNELRIWDLEKEISTDAQKLVQELQAYQPLVVGINDHQSTQGLVIERLIKQMFPRALVFFSPQQMTPQELLDKANQNAFSLRHRTKPMAGKVRLRRTWEDEELFSMMSEDLQTSAYALEAIFYEKYDLRDWKQYLPDAAYRRNLYMLEILEESLPAHLPFWQQESLRILDVGAGDWIYAPAIYQFFRHAHRPIPRKVFLTGVELDPYRIDDEGYSRVDYALSYIDPIASHCRYLIQDIGDYNPSLPYHVILQFLPLVLEAAHLFWGLPLKYYHPQASLHHLLEILASEGVIVVANEIPPEFERQMQLWQGEGLQPYLEGAFYSRFRKAVAGFLSAIQKNQ</sequence>
<comment type="caution">
    <text evidence="1">The sequence shown here is derived from an EMBL/GenBank/DDBJ whole genome shotgun (WGS) entry which is preliminary data.</text>
</comment>
<evidence type="ECO:0008006" key="3">
    <source>
        <dbReference type="Google" id="ProtNLM"/>
    </source>
</evidence>